<gene>
    <name evidence="3" type="ORF">Esi_0081_0097</name>
</gene>
<keyword evidence="2" id="KW-1133">Transmembrane helix</keyword>
<feature type="compositionally biased region" description="Polar residues" evidence="1">
    <location>
        <begin position="196"/>
        <end position="209"/>
    </location>
</feature>
<feature type="transmembrane region" description="Helical" evidence="2">
    <location>
        <begin position="80"/>
        <end position="97"/>
    </location>
</feature>
<evidence type="ECO:0000313" key="4">
    <source>
        <dbReference type="Proteomes" id="UP000002630"/>
    </source>
</evidence>
<dbReference type="AlphaFoldDB" id="D8LTC0"/>
<dbReference type="InterPro" id="IPR044926">
    <property type="entry name" value="RGS_subdomain_2"/>
</dbReference>
<protein>
    <submittedName>
        <fullName evidence="3">Uncharacterized protein</fullName>
    </submittedName>
</protein>
<evidence type="ECO:0000256" key="2">
    <source>
        <dbReference type="SAM" id="Phobius"/>
    </source>
</evidence>
<organism evidence="3 4">
    <name type="scientific">Ectocarpus siliculosus</name>
    <name type="common">Brown alga</name>
    <name type="synonym">Conferva siliculosa</name>
    <dbReference type="NCBI Taxonomy" id="2880"/>
    <lineage>
        <taxon>Eukaryota</taxon>
        <taxon>Sar</taxon>
        <taxon>Stramenopiles</taxon>
        <taxon>Ochrophyta</taxon>
        <taxon>PX clade</taxon>
        <taxon>Phaeophyceae</taxon>
        <taxon>Ectocarpales</taxon>
        <taxon>Ectocarpaceae</taxon>
        <taxon>Ectocarpus</taxon>
    </lineage>
</organism>
<keyword evidence="4" id="KW-1185">Reference proteome</keyword>
<feature type="region of interest" description="Disordered" evidence="1">
    <location>
        <begin position="195"/>
        <end position="217"/>
    </location>
</feature>
<keyword evidence="2" id="KW-0472">Membrane</keyword>
<feature type="transmembrane region" description="Helical" evidence="2">
    <location>
        <begin position="32"/>
        <end position="53"/>
    </location>
</feature>
<dbReference type="OrthoDB" id="10366143at2759"/>
<feature type="transmembrane region" description="Helical" evidence="2">
    <location>
        <begin position="118"/>
        <end position="137"/>
    </location>
</feature>
<feature type="transmembrane region" description="Helical" evidence="2">
    <location>
        <begin position="149"/>
        <end position="167"/>
    </location>
</feature>
<dbReference type="InParanoid" id="D8LTC0"/>
<dbReference type="EMBL" id="FN649751">
    <property type="protein sequence ID" value="CBN77991.1"/>
    <property type="molecule type" value="Genomic_DNA"/>
</dbReference>
<keyword evidence="2" id="KW-0812">Transmembrane</keyword>
<proteinExistence type="predicted"/>
<evidence type="ECO:0000313" key="3">
    <source>
        <dbReference type="EMBL" id="CBN77991.1"/>
    </source>
</evidence>
<dbReference type="SUPFAM" id="SSF48097">
    <property type="entry name" value="Regulator of G-protein signaling, RGS"/>
    <property type="match status" value="1"/>
</dbReference>
<sequence>MFTSEGGGGAGRQDTRARQEKFGVFLRKRTTLAMEAFLCTVAACILVALSQVLPPYSRGPTVTDAGAGGGGGACYMMMEWKFLLPFCVLQTVIFGVLGCKLRNVDDLLNISSELRVNFMLYLLFCLPYFVLTLHYRYRTDEEVPTSLQLLISAMVVLAMVNTMWASVGGLEDAFDMMGWDYRSAFFYGGGDEEGETSTWGPSSHGTGSAASVVAEPHRGTTTRSDVKRWRQHYSDVPSIMRNANMAAAFGALANRFLCAESYNFLVSIAEYRAFTGMGAGPGLQHLLFMDLCKAFVMVNSEQEITISHDQRQQILRYMAYREFSPLRESERADIFLDAEREVCQMLQLNLVSTFHNSTAFTEVRCHCCCKDYGSTQGFPQGACFRVLQHSEQNTAVAPVLVLASTFCVKS</sequence>
<dbReference type="Gene3D" id="1.10.167.10">
    <property type="entry name" value="Regulator of G-protein Signalling 4, domain 2"/>
    <property type="match status" value="1"/>
</dbReference>
<accession>D8LTC0</accession>
<dbReference type="EMBL" id="FN649047">
    <property type="protein sequence ID" value="CBN77991.1"/>
    <property type="molecule type" value="Genomic_DNA"/>
</dbReference>
<dbReference type="Proteomes" id="UP000002630">
    <property type="component" value="Linkage Group LG26"/>
</dbReference>
<reference evidence="3 4" key="1">
    <citation type="journal article" date="2010" name="Nature">
        <title>The Ectocarpus genome and the independent evolution of multicellularity in brown algae.</title>
        <authorList>
            <person name="Cock J.M."/>
            <person name="Sterck L."/>
            <person name="Rouze P."/>
            <person name="Scornet D."/>
            <person name="Allen A.E."/>
            <person name="Amoutzias G."/>
            <person name="Anthouard V."/>
            <person name="Artiguenave F."/>
            <person name="Aury J.M."/>
            <person name="Badger J.H."/>
            <person name="Beszteri B."/>
            <person name="Billiau K."/>
            <person name="Bonnet E."/>
            <person name="Bothwell J.H."/>
            <person name="Bowler C."/>
            <person name="Boyen C."/>
            <person name="Brownlee C."/>
            <person name="Carrano C.J."/>
            <person name="Charrier B."/>
            <person name="Cho G.Y."/>
            <person name="Coelho S.M."/>
            <person name="Collen J."/>
            <person name="Corre E."/>
            <person name="Da Silva C."/>
            <person name="Delage L."/>
            <person name="Delaroque N."/>
            <person name="Dittami S.M."/>
            <person name="Doulbeau S."/>
            <person name="Elias M."/>
            <person name="Farnham G."/>
            <person name="Gachon C.M."/>
            <person name="Gschloessl B."/>
            <person name="Heesch S."/>
            <person name="Jabbari K."/>
            <person name="Jubin C."/>
            <person name="Kawai H."/>
            <person name="Kimura K."/>
            <person name="Kloareg B."/>
            <person name="Kupper F.C."/>
            <person name="Lang D."/>
            <person name="Le Bail A."/>
            <person name="Leblanc C."/>
            <person name="Lerouge P."/>
            <person name="Lohr M."/>
            <person name="Lopez P.J."/>
            <person name="Martens C."/>
            <person name="Maumus F."/>
            <person name="Michel G."/>
            <person name="Miranda-Saavedra D."/>
            <person name="Morales J."/>
            <person name="Moreau H."/>
            <person name="Motomura T."/>
            <person name="Nagasato C."/>
            <person name="Napoli C.A."/>
            <person name="Nelson D.R."/>
            <person name="Nyvall-Collen P."/>
            <person name="Peters A.F."/>
            <person name="Pommier C."/>
            <person name="Potin P."/>
            <person name="Poulain J."/>
            <person name="Quesneville H."/>
            <person name="Read B."/>
            <person name="Rensing S.A."/>
            <person name="Ritter A."/>
            <person name="Rousvoal S."/>
            <person name="Samanta M."/>
            <person name="Samson G."/>
            <person name="Schroeder D.C."/>
            <person name="Segurens B."/>
            <person name="Strittmatter M."/>
            <person name="Tonon T."/>
            <person name="Tregear J.W."/>
            <person name="Valentin K."/>
            <person name="von Dassow P."/>
            <person name="Yamagishi T."/>
            <person name="Van de Peer Y."/>
            <person name="Wincker P."/>
        </authorList>
    </citation>
    <scope>NUCLEOTIDE SEQUENCE [LARGE SCALE GENOMIC DNA]</scope>
    <source>
        <strain evidence="4">Ec32 / CCAP1310/4</strain>
    </source>
</reference>
<name>D8LTC0_ECTSI</name>
<evidence type="ECO:0000256" key="1">
    <source>
        <dbReference type="SAM" id="MobiDB-lite"/>
    </source>
</evidence>
<dbReference type="InterPro" id="IPR036305">
    <property type="entry name" value="RGS_sf"/>
</dbReference>